<dbReference type="PANTHER" id="PTHR48011:SF18">
    <property type="entry name" value="MITOGEN-ACTIVATED PROTEIN KINASE KINASE KINASE 19-RELATED"/>
    <property type="match status" value="1"/>
</dbReference>
<comment type="caution">
    <text evidence="3">The sequence shown here is derived from an EMBL/GenBank/DDBJ whole genome shotgun (WGS) entry which is preliminary data.</text>
</comment>
<dbReference type="GO" id="GO:0005524">
    <property type="term" value="F:ATP binding"/>
    <property type="evidence" value="ECO:0007669"/>
    <property type="project" value="InterPro"/>
</dbReference>
<organism evidence="3 4">
    <name type="scientific">Rhododendron griersonianum</name>
    <dbReference type="NCBI Taxonomy" id="479676"/>
    <lineage>
        <taxon>Eukaryota</taxon>
        <taxon>Viridiplantae</taxon>
        <taxon>Streptophyta</taxon>
        <taxon>Embryophyta</taxon>
        <taxon>Tracheophyta</taxon>
        <taxon>Spermatophyta</taxon>
        <taxon>Magnoliopsida</taxon>
        <taxon>eudicotyledons</taxon>
        <taxon>Gunneridae</taxon>
        <taxon>Pentapetalae</taxon>
        <taxon>asterids</taxon>
        <taxon>Ericales</taxon>
        <taxon>Ericaceae</taxon>
        <taxon>Ericoideae</taxon>
        <taxon>Rhodoreae</taxon>
        <taxon>Rhododendron</taxon>
    </lineage>
</organism>
<dbReference type="Gene3D" id="1.10.510.10">
    <property type="entry name" value="Transferase(Phosphotransferase) domain 1"/>
    <property type="match status" value="1"/>
</dbReference>
<proteinExistence type="predicted"/>
<feature type="domain" description="Protein kinase" evidence="1">
    <location>
        <begin position="1"/>
        <end position="110"/>
    </location>
</feature>
<dbReference type="PANTHER" id="PTHR48011">
    <property type="entry name" value="CCR4-NOT TRANSCRIPTIONAL COMPLEX SUBUNIT CAF120-RELATED"/>
    <property type="match status" value="1"/>
</dbReference>
<dbReference type="InterPro" id="IPR052751">
    <property type="entry name" value="Plant_MAPKKK"/>
</dbReference>
<dbReference type="Proteomes" id="UP000823749">
    <property type="component" value="Unassembled WGS sequence"/>
</dbReference>
<evidence type="ECO:0000313" key="4">
    <source>
        <dbReference type="Proteomes" id="UP000823749"/>
    </source>
</evidence>
<dbReference type="GO" id="GO:0007165">
    <property type="term" value="P:signal transduction"/>
    <property type="evidence" value="ECO:0007669"/>
    <property type="project" value="TreeGrafter"/>
</dbReference>
<evidence type="ECO:0000313" key="2">
    <source>
        <dbReference type="EMBL" id="KAG5513019.1"/>
    </source>
</evidence>
<reference evidence="3" key="1">
    <citation type="submission" date="2020-08" db="EMBL/GenBank/DDBJ databases">
        <title>Plant Genome Project.</title>
        <authorList>
            <person name="Zhang R.-G."/>
        </authorList>
    </citation>
    <scope>NUCLEOTIDE SEQUENCE</scope>
    <source>
        <strain evidence="3">WSP0</strain>
        <tissue evidence="3">Leaf</tissue>
    </source>
</reference>
<accession>A0AAV6HIU4</accession>
<protein>
    <recommendedName>
        <fullName evidence="1">Protein kinase domain-containing protein</fullName>
    </recommendedName>
</protein>
<dbReference type="PROSITE" id="PS50011">
    <property type="entry name" value="PROTEIN_KINASE_DOM"/>
    <property type="match status" value="1"/>
</dbReference>
<dbReference type="EMBL" id="JACTNZ010000022">
    <property type="protein sequence ID" value="KAG5513019.1"/>
    <property type="molecule type" value="Genomic_DNA"/>
</dbReference>
<dbReference type="AlphaFoldDB" id="A0AAV6HIU4"/>
<dbReference type="GO" id="GO:0004672">
    <property type="term" value="F:protein kinase activity"/>
    <property type="evidence" value="ECO:0007669"/>
    <property type="project" value="InterPro"/>
</dbReference>
<dbReference type="InterPro" id="IPR000719">
    <property type="entry name" value="Prot_kinase_dom"/>
</dbReference>
<dbReference type="InterPro" id="IPR011009">
    <property type="entry name" value="Kinase-like_dom_sf"/>
</dbReference>
<name>A0AAV6HIU4_9ERIC</name>
<evidence type="ECO:0000313" key="3">
    <source>
        <dbReference type="EMBL" id="KAG5513031.1"/>
    </source>
</evidence>
<evidence type="ECO:0000259" key="1">
    <source>
        <dbReference type="PROSITE" id="PS50011"/>
    </source>
</evidence>
<dbReference type="EMBL" id="JACTNZ010000022">
    <property type="protein sequence ID" value="KAG5513031.1"/>
    <property type="molecule type" value="Genomic_DNA"/>
</dbReference>
<sequence length="178" mass="20176">MNPKEEKIKGVRGTPMYMAPKSIRREEYGPCADIWAVGCTVLEMVTGKEPWECGRHIEKAALLYRIASKQDVPEIPSCLSNEARDFLSKCLVRDPKSRWTTNMLLGHPFVSGAKSEFMETTVDESSTTLLPEASKEVEWMQISFDIPKPSYGCYMTGLAQMPLLLKMKMLVRLLLVRI</sequence>
<keyword evidence="4" id="KW-1185">Reference proteome</keyword>
<dbReference type="Pfam" id="PF00069">
    <property type="entry name" value="Pkinase"/>
    <property type="match status" value="1"/>
</dbReference>
<dbReference type="SMART" id="SM00220">
    <property type="entry name" value="S_TKc"/>
    <property type="match status" value="1"/>
</dbReference>
<gene>
    <name evidence="2" type="ORF">RHGRI_038550</name>
    <name evidence="3" type="ORF">RHGRI_038562</name>
</gene>
<dbReference type="SUPFAM" id="SSF56112">
    <property type="entry name" value="Protein kinase-like (PK-like)"/>
    <property type="match status" value="1"/>
</dbReference>